<keyword evidence="5" id="KW-1185">Reference proteome</keyword>
<dbReference type="PANTHER" id="PTHR10622:SF10">
    <property type="entry name" value="HET DOMAIN-CONTAINING PROTEIN"/>
    <property type="match status" value="1"/>
</dbReference>
<feature type="region of interest" description="Disordered" evidence="1">
    <location>
        <begin position="534"/>
        <end position="553"/>
    </location>
</feature>
<feature type="domain" description="Heterokaryon incompatibility" evidence="2">
    <location>
        <begin position="22"/>
        <end position="109"/>
    </location>
</feature>
<proteinExistence type="predicted"/>
<accession>A0A194XER8</accession>
<protein>
    <submittedName>
        <fullName evidence="4">HET-domain-containing protein</fullName>
    </submittedName>
</protein>
<evidence type="ECO:0000313" key="4">
    <source>
        <dbReference type="EMBL" id="KUJ18685.1"/>
    </source>
</evidence>
<feature type="domain" description="DUF8212" evidence="3">
    <location>
        <begin position="221"/>
        <end position="244"/>
    </location>
</feature>
<evidence type="ECO:0000256" key="1">
    <source>
        <dbReference type="SAM" id="MobiDB-lite"/>
    </source>
</evidence>
<dbReference type="RefSeq" id="XP_018073040.1">
    <property type="nucleotide sequence ID" value="XM_018214729.1"/>
</dbReference>
<dbReference type="AlphaFoldDB" id="A0A194XER8"/>
<name>A0A194XER8_MOLSC</name>
<feature type="compositionally biased region" description="Polar residues" evidence="1">
    <location>
        <begin position="541"/>
        <end position="553"/>
    </location>
</feature>
<organism evidence="4 5">
    <name type="scientific">Mollisia scopiformis</name>
    <name type="common">Conifer needle endophyte fungus</name>
    <name type="synonym">Phialocephala scopiformis</name>
    <dbReference type="NCBI Taxonomy" id="149040"/>
    <lineage>
        <taxon>Eukaryota</taxon>
        <taxon>Fungi</taxon>
        <taxon>Dikarya</taxon>
        <taxon>Ascomycota</taxon>
        <taxon>Pezizomycotina</taxon>
        <taxon>Leotiomycetes</taxon>
        <taxon>Helotiales</taxon>
        <taxon>Mollisiaceae</taxon>
        <taxon>Mollisia</taxon>
    </lineage>
</organism>
<dbReference type="InParanoid" id="A0A194XER8"/>
<dbReference type="GeneID" id="28824455"/>
<dbReference type="EMBL" id="KQ947412">
    <property type="protein sequence ID" value="KUJ18685.1"/>
    <property type="molecule type" value="Genomic_DNA"/>
</dbReference>
<dbReference type="PANTHER" id="PTHR10622">
    <property type="entry name" value="HET DOMAIN-CONTAINING PROTEIN"/>
    <property type="match status" value="1"/>
</dbReference>
<dbReference type="InterPro" id="IPR010730">
    <property type="entry name" value="HET"/>
</dbReference>
<dbReference type="Pfam" id="PF26640">
    <property type="entry name" value="DUF8212"/>
    <property type="match status" value="1"/>
</dbReference>
<dbReference type="Pfam" id="PF06985">
    <property type="entry name" value="HET"/>
    <property type="match status" value="1"/>
</dbReference>
<evidence type="ECO:0000259" key="3">
    <source>
        <dbReference type="Pfam" id="PF26640"/>
    </source>
</evidence>
<sequence>MRLLHASTISLEEISENKIPPYAILSHTWENDEVSFQDMEGGSPTEKEGYSKVKFACQQALSESLEYVWVDTCCIDKSSSSELSEAINSMFTWYRNAESCYAYLVDVPSTDDPRAMNSAFRASRWFTRGWTLQELIAPLNVRFYSKDWSYLGSKGALSPVITEITDIDSVSLSGGDLRRSSIAKRMSWASKRVTTRKEDMAYCLLGIFDVNMSMLYGEGEKAFIRLQEEIIKESDDQSIFAWELDKPQANRDLGVLARTPAYFASSGDILPCKPWNTAFPPSMTSKGLRIELPIYYEKSDPEQNEPYGILSCHLENDLFRLMALPLCKAQTSNHEFTRSGSGNLIQVLERTSKSLELNTIYIHKLPPRFEDNRRDSFVIRSLSGFVRGNRYRLVEVYPPQIWNESRRVISTRSSYGDLIETFALMHFSSDSEPDFLVVVEYMPREYYGSIGSVDIEDPRAHCHLKSKPKGVTLAQLHKSQLFYVSKDGDVEPLISTKLPTPEVVKGIGLTLKKEEVMGVEMFVLDIELESSSRTSSRANSGNVHTSWPVLTTD</sequence>
<dbReference type="OrthoDB" id="674604at2759"/>
<dbReference type="KEGG" id="psco:LY89DRAFT_683590"/>
<evidence type="ECO:0000259" key="2">
    <source>
        <dbReference type="Pfam" id="PF06985"/>
    </source>
</evidence>
<dbReference type="InterPro" id="IPR058525">
    <property type="entry name" value="DUF8212"/>
</dbReference>
<dbReference type="Proteomes" id="UP000070700">
    <property type="component" value="Unassembled WGS sequence"/>
</dbReference>
<gene>
    <name evidence="4" type="ORF">LY89DRAFT_683590</name>
</gene>
<reference evidence="4 5" key="1">
    <citation type="submission" date="2015-10" db="EMBL/GenBank/DDBJ databases">
        <title>Full genome of DAOMC 229536 Phialocephala scopiformis, a fungal endophyte of spruce producing the potent anti-insectan compound rugulosin.</title>
        <authorList>
            <consortium name="DOE Joint Genome Institute"/>
            <person name="Walker A.K."/>
            <person name="Frasz S.L."/>
            <person name="Seifert K.A."/>
            <person name="Miller J.D."/>
            <person name="Mondo S.J."/>
            <person name="Labutti K."/>
            <person name="Lipzen A."/>
            <person name="Dockter R."/>
            <person name="Kennedy M."/>
            <person name="Grigoriev I.V."/>
            <person name="Spatafora J.W."/>
        </authorList>
    </citation>
    <scope>NUCLEOTIDE SEQUENCE [LARGE SCALE GENOMIC DNA]</scope>
    <source>
        <strain evidence="4 5">CBS 120377</strain>
    </source>
</reference>
<evidence type="ECO:0000313" key="5">
    <source>
        <dbReference type="Proteomes" id="UP000070700"/>
    </source>
</evidence>